<accession>A0A383XQR4</accession>
<dbReference type="OrthoDB" id="9773007at2"/>
<evidence type="ECO:0000256" key="2">
    <source>
        <dbReference type="PIRSR" id="PIRSR002884-1"/>
    </source>
</evidence>
<keyword evidence="4" id="KW-1185">Reference proteome</keyword>
<evidence type="ECO:0000256" key="1">
    <source>
        <dbReference type="PIRNR" id="PIRNR002884"/>
    </source>
</evidence>
<dbReference type="SUPFAM" id="SSF75708">
    <property type="entry name" value="Chemotaxis phosphatase CheZ"/>
    <property type="match status" value="1"/>
</dbReference>
<dbReference type="Gene3D" id="1.10.287.500">
    <property type="entry name" value="Helix hairpin bin"/>
    <property type="match status" value="2"/>
</dbReference>
<keyword evidence="1" id="KW-0283">Flagellar rotation</keyword>
<keyword evidence="1" id="KW-0963">Cytoplasm</keyword>
<feature type="site" description="Enhances dephosphorylation of CheY-P" evidence="2">
    <location>
        <position position="142"/>
    </location>
</feature>
<dbReference type="AlphaFoldDB" id="A0A383XQR4"/>
<protein>
    <recommendedName>
        <fullName evidence="1">Protein phosphatase CheZ</fullName>
        <ecNumber evidence="1">3.1.3.-</ecNumber>
    </recommendedName>
    <alternativeName>
        <fullName evidence="1">Chemotaxis protein CheZ</fullName>
    </alternativeName>
</protein>
<keyword evidence="1" id="KW-0378">Hydrolase</keyword>
<dbReference type="GO" id="GO:0004721">
    <property type="term" value="F:phosphoprotein phosphatase activity"/>
    <property type="evidence" value="ECO:0007669"/>
    <property type="project" value="UniProtKB-KW"/>
</dbReference>
<dbReference type="Pfam" id="PF04344">
    <property type="entry name" value="CheZ"/>
    <property type="match status" value="2"/>
</dbReference>
<dbReference type="RefSeq" id="WP_109721258.1">
    <property type="nucleotide sequence ID" value="NZ_QEQK01000015.1"/>
</dbReference>
<gene>
    <name evidence="3" type="ORF">DEH80_14605</name>
</gene>
<comment type="caution">
    <text evidence="3">The sequence shown here is derived from an EMBL/GenBank/DDBJ whole genome shotgun (WGS) entry which is preliminary data.</text>
</comment>
<name>A0A383XQR4_9GAMM</name>
<reference evidence="3 4" key="1">
    <citation type="submission" date="2018-05" db="EMBL/GenBank/DDBJ databases">
        <title>Abyssibacter profundi OUC007T gen. nov., sp. nov, a marine bacterium isolated from seawater of the Mariana Trench.</title>
        <authorList>
            <person name="Zhou S."/>
        </authorList>
    </citation>
    <scope>NUCLEOTIDE SEQUENCE [LARGE SCALE GENOMIC DNA]</scope>
    <source>
        <strain evidence="3 4">OUC007</strain>
    </source>
</reference>
<proteinExistence type="inferred from homology"/>
<dbReference type="GO" id="GO:0006935">
    <property type="term" value="P:chemotaxis"/>
    <property type="evidence" value="ECO:0007669"/>
    <property type="project" value="UniProtKB-KW"/>
</dbReference>
<dbReference type="GO" id="GO:0097588">
    <property type="term" value="P:archaeal or bacterial-type flagellum-dependent cell motility"/>
    <property type="evidence" value="ECO:0007669"/>
    <property type="project" value="UniProtKB-KW"/>
</dbReference>
<keyword evidence="1" id="KW-0904">Protein phosphatase</keyword>
<comment type="subcellular location">
    <subcellularLocation>
        <location evidence="1">Cytoplasm</location>
    </subcellularLocation>
</comment>
<dbReference type="EC" id="3.1.3.-" evidence="1"/>
<comment type="function">
    <text evidence="1">Plays an important role in bacterial chemotaxis signal transduction pathway by accelerating the dephosphorylation of phosphorylated CheY (CheY-P).</text>
</comment>
<dbReference type="Proteomes" id="UP000251800">
    <property type="component" value="Unassembled WGS sequence"/>
</dbReference>
<dbReference type="PIRSF" id="PIRSF002884">
    <property type="entry name" value="CheZ"/>
    <property type="match status" value="1"/>
</dbReference>
<dbReference type="EMBL" id="QEQK01000015">
    <property type="protein sequence ID" value="PWN54968.1"/>
    <property type="molecule type" value="Genomic_DNA"/>
</dbReference>
<dbReference type="InterPro" id="IPR007439">
    <property type="entry name" value="Chemotax_Pase_CheZ"/>
</dbReference>
<sequence length="206" mass="21482">MTGAASTAALRDDVAALSAALDAGDLTQFHEIVARLNEDRANRVINGLQCVSRNLAKALNQLALDERLVRYAGSDMPDACERLSHVMQMTEDAANRTLDLVEATQAELPGLATAAGETAVDGLRKNLSAIAEAQAYQDLSGQVIRRVIQLVKGVENALADLLDLAGLDVAGAQPEPHIAGGPALVGLDNHGSTQAQADDLLADLGL</sequence>
<evidence type="ECO:0000313" key="4">
    <source>
        <dbReference type="Proteomes" id="UP000251800"/>
    </source>
</evidence>
<comment type="similarity">
    <text evidence="1">Belongs to the CheZ family.</text>
</comment>
<dbReference type="GO" id="GO:0005737">
    <property type="term" value="C:cytoplasm"/>
    <property type="evidence" value="ECO:0007669"/>
    <property type="project" value="UniProtKB-SubCell"/>
</dbReference>
<dbReference type="GO" id="GO:0009288">
    <property type="term" value="C:bacterial-type flagellum"/>
    <property type="evidence" value="ECO:0007669"/>
    <property type="project" value="InterPro"/>
</dbReference>
<organism evidence="3 4">
    <name type="scientific">Abyssibacter profundi</name>
    <dbReference type="NCBI Taxonomy" id="2182787"/>
    <lineage>
        <taxon>Bacteria</taxon>
        <taxon>Pseudomonadati</taxon>
        <taxon>Pseudomonadota</taxon>
        <taxon>Gammaproteobacteria</taxon>
        <taxon>Chromatiales</taxon>
        <taxon>Oceanococcaceae</taxon>
        <taxon>Abyssibacter</taxon>
    </lineage>
</organism>
<keyword evidence="1" id="KW-0145">Chemotaxis</keyword>
<dbReference type="GO" id="GO:0050920">
    <property type="term" value="P:regulation of chemotaxis"/>
    <property type="evidence" value="ECO:0007669"/>
    <property type="project" value="InterPro"/>
</dbReference>
<comment type="subunit">
    <text evidence="1">Homodimer.</text>
</comment>
<evidence type="ECO:0000313" key="3">
    <source>
        <dbReference type="EMBL" id="PWN54968.1"/>
    </source>
</evidence>